<dbReference type="NCBIfam" id="TIGR00724">
    <property type="entry name" value="urea_amlyse_rel"/>
    <property type="match status" value="1"/>
</dbReference>
<protein>
    <submittedName>
        <fullName evidence="6">Antagonist of KipI</fullName>
    </submittedName>
</protein>
<feature type="domain" description="Carboxyltransferase" evidence="4">
    <location>
        <begin position="24"/>
        <end position="319"/>
    </location>
</feature>
<dbReference type="SMART" id="SM00797">
    <property type="entry name" value="AHS2"/>
    <property type="match status" value="1"/>
</dbReference>
<dbReference type="InterPro" id="IPR029000">
    <property type="entry name" value="Cyclophilin-like_dom_sf"/>
</dbReference>
<dbReference type="EMBL" id="LGUG01000004">
    <property type="protein sequence ID" value="KON94419.1"/>
    <property type="molecule type" value="Genomic_DNA"/>
</dbReference>
<dbReference type="RefSeq" id="WP_043066470.1">
    <property type="nucleotide sequence ID" value="NZ_BJOA01000191.1"/>
</dbReference>
<dbReference type="InterPro" id="IPR003778">
    <property type="entry name" value="CT_A_B"/>
</dbReference>
<evidence type="ECO:0000259" key="4">
    <source>
        <dbReference type="SMART" id="SM00797"/>
    </source>
</evidence>
<evidence type="ECO:0000256" key="3">
    <source>
        <dbReference type="ARBA" id="ARBA00022840"/>
    </source>
</evidence>
<dbReference type="Gene3D" id="2.40.100.10">
    <property type="entry name" value="Cyclophilin-like"/>
    <property type="match status" value="1"/>
</dbReference>
<reference evidence="6 8" key="2">
    <citation type="submission" date="2016-10" db="EMBL/GenBank/DDBJ databases">
        <authorList>
            <person name="de Groot N.N."/>
        </authorList>
    </citation>
    <scope>NUCLEOTIDE SEQUENCE [LARGE SCALE GENOMIC DNA]</scope>
    <source>
        <strain evidence="6 8">DSM 2895</strain>
    </source>
</reference>
<gene>
    <name evidence="5" type="ORF">AF333_01865</name>
    <name evidence="6" type="ORF">SAMN04487909_14155</name>
</gene>
<dbReference type="Proteomes" id="UP000182836">
    <property type="component" value="Unassembled WGS sequence"/>
</dbReference>
<evidence type="ECO:0000256" key="2">
    <source>
        <dbReference type="ARBA" id="ARBA00022801"/>
    </source>
</evidence>
<keyword evidence="3" id="KW-0067">ATP-binding</keyword>
<evidence type="ECO:0000313" key="7">
    <source>
        <dbReference type="Proteomes" id="UP000037269"/>
    </source>
</evidence>
<dbReference type="InterPro" id="IPR052708">
    <property type="entry name" value="PxpC"/>
</dbReference>
<dbReference type="PATRIC" id="fig|47500.8.peg.477"/>
<dbReference type="GeneID" id="42303958"/>
<dbReference type="OrthoDB" id="9782422at2"/>
<dbReference type="GO" id="GO:0016787">
    <property type="term" value="F:hydrolase activity"/>
    <property type="evidence" value="ECO:0007669"/>
    <property type="project" value="UniProtKB-KW"/>
</dbReference>
<dbReference type="EMBL" id="FNED01000041">
    <property type="protein sequence ID" value="SDK16052.1"/>
    <property type="molecule type" value="Genomic_DNA"/>
</dbReference>
<evidence type="ECO:0000313" key="5">
    <source>
        <dbReference type="EMBL" id="KON94419.1"/>
    </source>
</evidence>
<dbReference type="PANTHER" id="PTHR43309:SF5">
    <property type="entry name" value="5-OXOPROLINASE SUBUNIT C"/>
    <property type="match status" value="1"/>
</dbReference>
<evidence type="ECO:0000313" key="6">
    <source>
        <dbReference type="EMBL" id="SDK16052.1"/>
    </source>
</evidence>
<dbReference type="Pfam" id="PF02626">
    <property type="entry name" value="CT_A_B"/>
    <property type="match status" value="1"/>
</dbReference>
<dbReference type="Proteomes" id="UP000037269">
    <property type="component" value="Unassembled WGS sequence"/>
</dbReference>
<dbReference type="STRING" id="47500.AF333_01865"/>
<dbReference type="GO" id="GO:0005524">
    <property type="term" value="F:ATP binding"/>
    <property type="evidence" value="ECO:0007669"/>
    <property type="project" value="UniProtKB-KW"/>
</dbReference>
<evidence type="ECO:0000256" key="1">
    <source>
        <dbReference type="ARBA" id="ARBA00022741"/>
    </source>
</evidence>
<dbReference type="SUPFAM" id="SSF50891">
    <property type="entry name" value="Cyclophilin-like"/>
    <property type="match status" value="1"/>
</dbReference>
<sequence length="332" mass="35879">MGIKVLRAGLQTTVQDLGRYGFQQHGVIVSGAMDTFALRMANLLVGNNEGEAALEITLMGPRLEFEQDVLIAICGADLSAKVDGVPARQWCPVYIKKGSVLSFGGCVFGCRAYLAVAGGFAVKEVLNSRSTYLRAGIGGYLGRALQEGDVLTVGSPAEWSDREMRKLAEQSAGMTALGWGISVDLFPSYGTNPTIRVLRGAQFNHFAQESRDAFLASPFKVLPQSDRMGYRLKGPKLELSEPLEMISEAVASGTVQVPPEGQPIVLLADRQTAGGYPKIAQIISVDLPVIAQAKPGESLRFQVVSLEEAEALYVAREMQIEQVRQAIALRYR</sequence>
<organism evidence="5 7">
    <name type="scientific">Aneurinibacillus migulanus</name>
    <name type="common">Bacillus migulanus</name>
    <dbReference type="NCBI Taxonomy" id="47500"/>
    <lineage>
        <taxon>Bacteria</taxon>
        <taxon>Bacillati</taxon>
        <taxon>Bacillota</taxon>
        <taxon>Bacilli</taxon>
        <taxon>Bacillales</taxon>
        <taxon>Paenibacillaceae</taxon>
        <taxon>Aneurinibacillus group</taxon>
        <taxon>Aneurinibacillus</taxon>
    </lineage>
</organism>
<dbReference type="PANTHER" id="PTHR43309">
    <property type="entry name" value="5-OXOPROLINASE SUBUNIT C"/>
    <property type="match status" value="1"/>
</dbReference>
<proteinExistence type="predicted"/>
<reference evidence="5 7" key="1">
    <citation type="submission" date="2015-07" db="EMBL/GenBank/DDBJ databases">
        <title>Fjat-14205 dsm 2895.</title>
        <authorList>
            <person name="Liu B."/>
            <person name="Wang J."/>
            <person name="Zhu Y."/>
            <person name="Liu G."/>
            <person name="Chen Q."/>
            <person name="Chen Z."/>
            <person name="Lan J."/>
            <person name="Che J."/>
            <person name="Ge C."/>
            <person name="Shi H."/>
            <person name="Pan Z."/>
            <person name="Liu X."/>
        </authorList>
    </citation>
    <scope>NUCLEOTIDE SEQUENCE [LARGE SCALE GENOMIC DNA]</scope>
    <source>
        <strain evidence="5 7">DSM 2895</strain>
    </source>
</reference>
<accession>A0A0D1V6J0</accession>
<name>A0A0D1V6J0_ANEMI</name>
<evidence type="ECO:0000313" key="8">
    <source>
        <dbReference type="Proteomes" id="UP000182836"/>
    </source>
</evidence>
<keyword evidence="7" id="KW-1185">Reference proteome</keyword>
<dbReference type="AlphaFoldDB" id="A0A0D1V6J0"/>
<keyword evidence="2" id="KW-0378">Hydrolase</keyword>
<keyword evidence="1" id="KW-0547">Nucleotide-binding</keyword>